<proteinExistence type="inferred from homology"/>
<reference evidence="14 15" key="1">
    <citation type="submission" date="2019-01" db="EMBL/GenBank/DDBJ databases">
        <title>Mucilaginibacter antarcticum sp. nov., isolated from antarctic soil.</title>
        <authorList>
            <person name="Yan Y.-Q."/>
            <person name="Du Z.-J."/>
        </authorList>
    </citation>
    <scope>NUCLEOTIDE SEQUENCE [LARGE SCALE GENOMIC DNA]</scope>
    <source>
        <strain evidence="14 15">F01003</strain>
    </source>
</reference>
<dbReference type="OrthoDB" id="9808041at2"/>
<dbReference type="Proteomes" id="UP000286701">
    <property type="component" value="Unassembled WGS sequence"/>
</dbReference>
<dbReference type="RefSeq" id="WP_128531566.1">
    <property type="nucleotide sequence ID" value="NZ_SBIW01000001.1"/>
</dbReference>
<dbReference type="UniPathway" id="UPA00077">
    <property type="reaction ID" value="UER00155"/>
</dbReference>
<dbReference type="GO" id="GO:0005524">
    <property type="term" value="F:ATP binding"/>
    <property type="evidence" value="ECO:0007669"/>
    <property type="project" value="UniProtKB-KW"/>
</dbReference>
<dbReference type="GO" id="GO:0046654">
    <property type="term" value="P:tetrahydrofolate biosynthetic process"/>
    <property type="evidence" value="ECO:0007669"/>
    <property type="project" value="UniProtKB-UniPathway"/>
</dbReference>
<protein>
    <recommendedName>
        <fullName evidence="4">2-amino-4-hydroxy-6-hydroxymethyldihydropteridine pyrophosphokinase</fullName>
        <ecNumber evidence="3">2.7.6.3</ecNumber>
    </recommendedName>
    <alternativeName>
        <fullName evidence="11">6-hydroxymethyl-7,8-dihydropterin pyrophosphokinase</fullName>
    </alternativeName>
    <alternativeName>
        <fullName evidence="12">7,8-dihydro-6-hydroxymethylpterin-pyrophosphokinase</fullName>
    </alternativeName>
</protein>
<dbReference type="AlphaFoldDB" id="A0A3S3WHC1"/>
<dbReference type="Gene3D" id="3.30.70.560">
    <property type="entry name" value="7,8-Dihydro-6-hydroxymethylpterin-pyrophosphokinase HPPK"/>
    <property type="match status" value="1"/>
</dbReference>
<evidence type="ECO:0000259" key="13">
    <source>
        <dbReference type="PROSITE" id="PS00794"/>
    </source>
</evidence>
<evidence type="ECO:0000256" key="4">
    <source>
        <dbReference type="ARBA" id="ARBA00016218"/>
    </source>
</evidence>
<evidence type="ECO:0000256" key="1">
    <source>
        <dbReference type="ARBA" id="ARBA00005051"/>
    </source>
</evidence>
<dbReference type="PANTHER" id="PTHR43071:SF1">
    <property type="entry name" value="2-AMINO-4-HYDROXY-6-HYDROXYMETHYLDIHYDROPTERIDINE PYROPHOSPHOKINASE"/>
    <property type="match status" value="1"/>
</dbReference>
<evidence type="ECO:0000256" key="6">
    <source>
        <dbReference type="ARBA" id="ARBA00022741"/>
    </source>
</evidence>
<evidence type="ECO:0000256" key="3">
    <source>
        <dbReference type="ARBA" id="ARBA00013253"/>
    </source>
</evidence>
<comment type="pathway">
    <text evidence="1">Cofactor biosynthesis; tetrahydrofolate biosynthesis; 2-amino-4-hydroxy-6-hydroxymethyl-7,8-dihydropteridine diphosphate from 7,8-dihydroneopterin triphosphate: step 4/4.</text>
</comment>
<evidence type="ECO:0000256" key="8">
    <source>
        <dbReference type="ARBA" id="ARBA00022840"/>
    </source>
</evidence>
<dbReference type="Pfam" id="PF01288">
    <property type="entry name" value="HPPK"/>
    <property type="match status" value="1"/>
</dbReference>
<keyword evidence="9" id="KW-0289">Folate biosynthesis</keyword>
<dbReference type="InterPro" id="IPR035907">
    <property type="entry name" value="Hppk_sf"/>
</dbReference>
<dbReference type="CDD" id="cd00483">
    <property type="entry name" value="HPPK"/>
    <property type="match status" value="1"/>
</dbReference>
<dbReference type="GO" id="GO:0016301">
    <property type="term" value="F:kinase activity"/>
    <property type="evidence" value="ECO:0007669"/>
    <property type="project" value="UniProtKB-KW"/>
</dbReference>
<evidence type="ECO:0000313" key="15">
    <source>
        <dbReference type="Proteomes" id="UP000286701"/>
    </source>
</evidence>
<organism evidence="14 15">
    <name type="scientific">Mucilaginibacter gilvus</name>
    <dbReference type="NCBI Taxonomy" id="2305909"/>
    <lineage>
        <taxon>Bacteria</taxon>
        <taxon>Pseudomonadati</taxon>
        <taxon>Bacteroidota</taxon>
        <taxon>Sphingobacteriia</taxon>
        <taxon>Sphingobacteriales</taxon>
        <taxon>Sphingobacteriaceae</taxon>
        <taxon>Mucilaginibacter</taxon>
    </lineage>
</organism>
<keyword evidence="15" id="KW-1185">Reference proteome</keyword>
<sequence length="161" mass="18520">MVTVFLLLGTNLGNRELFLQEAIMYIEQLVAPVTKASAVYETQSWGKTDQPDYLNRVITLQTNLTARHVLEKILAIELLMGRKREEKWGSRIIDIDILFYGDAVVNEPGLIVPHPELHNRRFTLEPLAEIAPEFLHPRLNKNILALKNELKDSLIVKKVYF</sequence>
<dbReference type="InterPro" id="IPR000550">
    <property type="entry name" value="Hppk"/>
</dbReference>
<comment type="function">
    <text evidence="10">Catalyzes the transfer of pyrophosphate from adenosine triphosphate (ATP) to 6-hydroxymethyl-7,8-dihydropterin, an enzymatic step in folate biosynthesis pathway.</text>
</comment>
<dbReference type="GO" id="GO:0003848">
    <property type="term" value="F:2-amino-4-hydroxy-6-hydroxymethyldihydropteridine diphosphokinase activity"/>
    <property type="evidence" value="ECO:0007669"/>
    <property type="project" value="UniProtKB-EC"/>
</dbReference>
<dbReference type="PANTHER" id="PTHR43071">
    <property type="entry name" value="2-AMINO-4-HYDROXY-6-HYDROXYMETHYLDIHYDROPTERIDINE PYROPHOSPHOKINASE"/>
    <property type="match status" value="1"/>
</dbReference>
<dbReference type="EC" id="2.7.6.3" evidence="3"/>
<keyword evidence="6" id="KW-0547">Nucleotide-binding</keyword>
<evidence type="ECO:0000256" key="11">
    <source>
        <dbReference type="ARBA" id="ARBA00029766"/>
    </source>
</evidence>
<evidence type="ECO:0000256" key="2">
    <source>
        <dbReference type="ARBA" id="ARBA00005810"/>
    </source>
</evidence>
<keyword evidence="7 14" id="KW-0418">Kinase</keyword>
<evidence type="ECO:0000256" key="7">
    <source>
        <dbReference type="ARBA" id="ARBA00022777"/>
    </source>
</evidence>
<dbReference type="SUPFAM" id="SSF55083">
    <property type="entry name" value="6-hydroxymethyl-7,8-dihydropterin pyrophosphokinase, HPPK"/>
    <property type="match status" value="1"/>
</dbReference>
<feature type="domain" description="7,8-dihydro-6-hydroxymethylpterin-pyrophosphokinase" evidence="13">
    <location>
        <begin position="87"/>
        <end position="98"/>
    </location>
</feature>
<evidence type="ECO:0000256" key="12">
    <source>
        <dbReference type="ARBA" id="ARBA00033413"/>
    </source>
</evidence>
<evidence type="ECO:0000313" key="14">
    <source>
        <dbReference type="EMBL" id="RWY57059.1"/>
    </source>
</evidence>
<evidence type="ECO:0000256" key="5">
    <source>
        <dbReference type="ARBA" id="ARBA00022679"/>
    </source>
</evidence>
<dbReference type="EMBL" id="SBIW01000001">
    <property type="protein sequence ID" value="RWY57059.1"/>
    <property type="molecule type" value="Genomic_DNA"/>
</dbReference>
<evidence type="ECO:0000256" key="10">
    <source>
        <dbReference type="ARBA" id="ARBA00029409"/>
    </source>
</evidence>
<keyword evidence="5 14" id="KW-0808">Transferase</keyword>
<keyword evidence="8" id="KW-0067">ATP-binding</keyword>
<evidence type="ECO:0000256" key="9">
    <source>
        <dbReference type="ARBA" id="ARBA00022909"/>
    </source>
</evidence>
<comment type="caution">
    <text evidence="14">The sequence shown here is derived from an EMBL/GenBank/DDBJ whole genome shotgun (WGS) entry which is preliminary data.</text>
</comment>
<gene>
    <name evidence="14" type="primary">folK</name>
    <name evidence="14" type="ORF">EPL05_00560</name>
</gene>
<name>A0A3S3WHC1_9SPHI</name>
<dbReference type="PROSITE" id="PS00794">
    <property type="entry name" value="HPPK"/>
    <property type="match status" value="1"/>
</dbReference>
<dbReference type="NCBIfam" id="TIGR01498">
    <property type="entry name" value="folK"/>
    <property type="match status" value="1"/>
</dbReference>
<comment type="similarity">
    <text evidence="2">Belongs to the HPPK family.</text>
</comment>
<dbReference type="GO" id="GO:0046656">
    <property type="term" value="P:folic acid biosynthetic process"/>
    <property type="evidence" value="ECO:0007669"/>
    <property type="project" value="UniProtKB-KW"/>
</dbReference>
<accession>A0A3S3WHC1</accession>